<dbReference type="PANTHER" id="PTHR44499:SF1">
    <property type="entry name" value="JOUBERIN"/>
    <property type="match status" value="1"/>
</dbReference>
<dbReference type="PRINTS" id="PR00452">
    <property type="entry name" value="SH3DOMAIN"/>
</dbReference>
<dbReference type="AlphaFoldDB" id="A0A423T273"/>
<feature type="compositionally biased region" description="Basic residues" evidence="4">
    <location>
        <begin position="45"/>
        <end position="56"/>
    </location>
</feature>
<dbReference type="InterPro" id="IPR052803">
    <property type="entry name" value="Cilium-Associated_Jouberin"/>
</dbReference>
<name>A0A423T273_PENVA</name>
<feature type="region of interest" description="Disordered" evidence="4">
    <location>
        <begin position="1"/>
        <end position="31"/>
    </location>
</feature>
<dbReference type="InterPro" id="IPR036322">
    <property type="entry name" value="WD40_repeat_dom_sf"/>
</dbReference>
<dbReference type="PROSITE" id="PS50294">
    <property type="entry name" value="WD_REPEATS_REGION"/>
    <property type="match status" value="2"/>
</dbReference>
<dbReference type="STRING" id="6689.A0A423T273"/>
<feature type="compositionally biased region" description="Basic and acidic residues" evidence="4">
    <location>
        <begin position="57"/>
        <end position="97"/>
    </location>
</feature>
<dbReference type="CDD" id="cd00200">
    <property type="entry name" value="WD40"/>
    <property type="match status" value="1"/>
</dbReference>
<feature type="compositionally biased region" description="Acidic residues" evidence="4">
    <location>
        <begin position="116"/>
        <end position="138"/>
    </location>
</feature>
<keyword evidence="7" id="KW-1185">Reference proteome</keyword>
<dbReference type="InterPro" id="IPR001452">
    <property type="entry name" value="SH3_domain"/>
</dbReference>
<evidence type="ECO:0000256" key="4">
    <source>
        <dbReference type="SAM" id="MobiDB-lite"/>
    </source>
</evidence>
<dbReference type="InterPro" id="IPR015943">
    <property type="entry name" value="WD40/YVTN_repeat-like_dom_sf"/>
</dbReference>
<dbReference type="PROSITE" id="PS50082">
    <property type="entry name" value="WD_REPEATS_2"/>
    <property type="match status" value="4"/>
</dbReference>
<dbReference type="Proteomes" id="UP000283509">
    <property type="component" value="Unassembled WGS sequence"/>
</dbReference>
<feature type="region of interest" description="Disordered" evidence="4">
    <location>
        <begin position="1003"/>
        <end position="1036"/>
    </location>
</feature>
<feature type="domain" description="SH3" evidence="5">
    <location>
        <begin position="911"/>
        <end position="972"/>
    </location>
</feature>
<sequence>MAVEDLEPLTKSEQKDAREGETDGKDTGDSLNALLTSALHKHAAKKLAKKVGKKKKTENDQEVRIEKVAEKKKKESKFSKGKKSDDELELREVTVIREKKKGKKTVQDEERLQPPEEAEDETLNDLEAGKEEDDNNDEEVPRKDSCPSGAEIDSPTRDYLKAVSVPKKKTARKPRRVVKDDGKVLGITVHCADRLEGSPLLLPHPAVQVHICNADTGDWLQKSMPERKVTSYYESNDVDHILPIMTQPYDLRKAKSLHCRWEEQLIFNEPMGHFTSPEPQVIVFFQMMDFPPSSANTSNVTSNQTRGSAASRGLTTFAWAFLKVQGANNHFNIGQRLRLQLFRPRKQSGIGLKDLHSWWKSGSRTKYPATLYVTLQEMVIPQNPRPALRSMLATQQEQGGGSVLMDVLDQSSTNGSVHGPSSTHDKLQVSWSRKPNQSCKIPNHVRHCLSYTDQGCLVVKFSNSGLKLACGAYKQILVYDVLSGQLELSLSGHLGLVYDASWSDSDELLLTASADSTARVWNTKAEESCGHGQVLAHPSYVYTARFVPSRHQVIVTGCYDHVLRVWCSSKGGGYGVVQELTNHLGFINALCFNPEGDVLYSGDKQGIILVWKVSIPKKDKGKKKIKPLTFEHEVKIPDILGNTINTIAFHPGGYRLLVHTRDSQIRLVNHVHWTVTHRLRGLLNVREQIRGCVSPCGTWVLSGSEDHGVYIWNSDTGEMVSAFMDLPIDGTISCIDYHPHEHMVALCSYSNEAPVLMLDYDEDMQVTNTTVPLAVQPAGSVTAHSPMLRSPSPSIVPRKLSSSPHRNYTSTSMDRSVSSVPQSEVLPYKTRPLDPSSFQHNNMHGDVHNTALDHDASTKRNTVNSVGSKDLWSEQGKRILSKLDTVLKMASENPIGLNDSSVNHYGDDLVPLGQLATVLYDYHSVERDELSVKQGDYVMVIQETNSDWWLVRTADQRLTGLVPASYLQQLHGGIRVDYDDIDWIDSGNVIAIPSECGEVSFISDSEGTPSKARARRHKAKMGGETAKVITSTPRPK</sequence>
<feature type="compositionally biased region" description="Polar residues" evidence="4">
    <location>
        <begin position="800"/>
        <end position="822"/>
    </location>
</feature>
<dbReference type="SUPFAM" id="SSF50044">
    <property type="entry name" value="SH3-domain"/>
    <property type="match status" value="1"/>
</dbReference>
<dbReference type="Pfam" id="PF00018">
    <property type="entry name" value="SH3_1"/>
    <property type="match status" value="1"/>
</dbReference>
<feature type="compositionally biased region" description="Basic and acidic residues" evidence="4">
    <location>
        <begin position="8"/>
        <end position="28"/>
    </location>
</feature>
<feature type="region of interest" description="Disordered" evidence="4">
    <location>
        <begin position="45"/>
        <end position="176"/>
    </location>
</feature>
<evidence type="ECO:0000256" key="2">
    <source>
        <dbReference type="PROSITE-ProRule" id="PRU00192"/>
    </source>
</evidence>
<dbReference type="SMART" id="SM00326">
    <property type="entry name" value="SH3"/>
    <property type="match status" value="1"/>
</dbReference>
<feature type="region of interest" description="Disordered" evidence="4">
    <location>
        <begin position="783"/>
        <end position="824"/>
    </location>
</feature>
<evidence type="ECO:0000256" key="3">
    <source>
        <dbReference type="PROSITE-ProRule" id="PRU00221"/>
    </source>
</evidence>
<protein>
    <submittedName>
        <fullName evidence="6">Putative jouberin isoform X2</fullName>
    </submittedName>
</protein>
<evidence type="ECO:0000313" key="7">
    <source>
        <dbReference type="Proteomes" id="UP000283509"/>
    </source>
</evidence>
<dbReference type="Gene3D" id="2.130.10.10">
    <property type="entry name" value="YVTN repeat-like/Quinoprotein amine dehydrogenase"/>
    <property type="match status" value="1"/>
</dbReference>
<dbReference type="Gene3D" id="2.30.30.40">
    <property type="entry name" value="SH3 Domains"/>
    <property type="match status" value="1"/>
</dbReference>
<dbReference type="Pfam" id="PF00400">
    <property type="entry name" value="WD40"/>
    <property type="match status" value="4"/>
</dbReference>
<reference evidence="6 7" key="1">
    <citation type="submission" date="2018-04" db="EMBL/GenBank/DDBJ databases">
        <authorList>
            <person name="Zhang X."/>
            <person name="Yuan J."/>
            <person name="Li F."/>
            <person name="Xiang J."/>
        </authorList>
    </citation>
    <scope>NUCLEOTIDE SEQUENCE [LARGE SCALE GENOMIC DNA]</scope>
    <source>
        <tissue evidence="6">Muscle</tissue>
    </source>
</reference>
<comment type="caution">
    <text evidence="6">The sequence shown here is derived from an EMBL/GenBank/DDBJ whole genome shotgun (WGS) entry which is preliminary data.</text>
</comment>
<dbReference type="GO" id="GO:0044458">
    <property type="term" value="P:motile cilium assembly"/>
    <property type="evidence" value="ECO:0007669"/>
    <property type="project" value="TreeGrafter"/>
</dbReference>
<reference evidence="6 7" key="2">
    <citation type="submission" date="2019-01" db="EMBL/GenBank/DDBJ databases">
        <title>The decoding of complex shrimp genome reveals the adaptation for benthos swimmer, frequently molting mechanism and breeding impact on genome.</title>
        <authorList>
            <person name="Sun Y."/>
            <person name="Gao Y."/>
            <person name="Yu Y."/>
        </authorList>
    </citation>
    <scope>NUCLEOTIDE SEQUENCE [LARGE SCALE GENOMIC DNA]</scope>
    <source>
        <tissue evidence="6">Muscle</tissue>
    </source>
</reference>
<dbReference type="SMART" id="SM00320">
    <property type="entry name" value="WD40"/>
    <property type="match status" value="7"/>
</dbReference>
<dbReference type="PANTHER" id="PTHR44499">
    <property type="entry name" value="JOUBERIN"/>
    <property type="match status" value="1"/>
</dbReference>
<keyword evidence="1 2" id="KW-0728">SH3 domain</keyword>
<feature type="compositionally biased region" description="Basic and acidic residues" evidence="4">
    <location>
        <begin position="105"/>
        <end position="114"/>
    </location>
</feature>
<feature type="repeat" description="WD" evidence="3">
    <location>
        <begin position="694"/>
        <end position="722"/>
    </location>
</feature>
<proteinExistence type="predicted"/>
<dbReference type="GO" id="GO:0036064">
    <property type="term" value="C:ciliary basal body"/>
    <property type="evidence" value="ECO:0007669"/>
    <property type="project" value="TreeGrafter"/>
</dbReference>
<gene>
    <name evidence="6" type="ORF">C7M84_011119</name>
</gene>
<dbReference type="PROSITE" id="PS50002">
    <property type="entry name" value="SH3"/>
    <property type="match status" value="1"/>
</dbReference>
<accession>A0A423T273</accession>
<evidence type="ECO:0000259" key="5">
    <source>
        <dbReference type="PROSITE" id="PS50002"/>
    </source>
</evidence>
<organism evidence="6 7">
    <name type="scientific">Penaeus vannamei</name>
    <name type="common">Whiteleg shrimp</name>
    <name type="synonym">Litopenaeus vannamei</name>
    <dbReference type="NCBI Taxonomy" id="6689"/>
    <lineage>
        <taxon>Eukaryota</taxon>
        <taxon>Metazoa</taxon>
        <taxon>Ecdysozoa</taxon>
        <taxon>Arthropoda</taxon>
        <taxon>Crustacea</taxon>
        <taxon>Multicrustacea</taxon>
        <taxon>Malacostraca</taxon>
        <taxon>Eumalacostraca</taxon>
        <taxon>Eucarida</taxon>
        <taxon>Decapoda</taxon>
        <taxon>Dendrobranchiata</taxon>
        <taxon>Penaeoidea</taxon>
        <taxon>Penaeidae</taxon>
        <taxon>Penaeus</taxon>
    </lineage>
</organism>
<evidence type="ECO:0000313" key="6">
    <source>
        <dbReference type="EMBL" id="ROT70600.1"/>
    </source>
</evidence>
<dbReference type="InterPro" id="IPR036028">
    <property type="entry name" value="SH3-like_dom_sf"/>
</dbReference>
<feature type="repeat" description="WD" evidence="3">
    <location>
        <begin position="490"/>
        <end position="522"/>
    </location>
</feature>
<dbReference type="OrthoDB" id="2096344at2759"/>
<keyword evidence="3" id="KW-0853">WD repeat</keyword>
<dbReference type="InterPro" id="IPR001680">
    <property type="entry name" value="WD40_rpt"/>
</dbReference>
<evidence type="ECO:0000256" key="1">
    <source>
        <dbReference type="ARBA" id="ARBA00022443"/>
    </source>
</evidence>
<feature type="repeat" description="WD" evidence="3">
    <location>
        <begin position="534"/>
        <end position="566"/>
    </location>
</feature>
<dbReference type="SUPFAM" id="SSF50978">
    <property type="entry name" value="WD40 repeat-like"/>
    <property type="match status" value="1"/>
</dbReference>
<feature type="compositionally biased region" description="Basic residues" evidence="4">
    <location>
        <begin position="166"/>
        <end position="176"/>
    </location>
</feature>
<feature type="repeat" description="WD" evidence="3">
    <location>
        <begin position="580"/>
        <end position="614"/>
    </location>
</feature>
<dbReference type="EMBL" id="QCYY01002408">
    <property type="protein sequence ID" value="ROT70600.1"/>
    <property type="molecule type" value="Genomic_DNA"/>
</dbReference>